<dbReference type="EMBL" id="CP159279">
    <property type="protein sequence ID" value="XCH10750.1"/>
    <property type="molecule type" value="Genomic_DNA"/>
</dbReference>
<protein>
    <submittedName>
        <fullName evidence="1">Uncharacterized protein</fullName>
    </submittedName>
</protein>
<evidence type="ECO:0000313" key="1">
    <source>
        <dbReference type="EMBL" id="XCH10750.1"/>
    </source>
</evidence>
<reference evidence="1" key="1">
    <citation type="submission" date="2024-06" db="EMBL/GenBank/DDBJ databases">
        <title>Biodegradation of dimethachlon by Arthrobacter sp. K5: mechanistic insights and ecological implications.</title>
        <authorList>
            <person name="Hu S."/>
            <person name="Lu P."/>
        </authorList>
    </citation>
    <scope>NUCLEOTIDE SEQUENCE</scope>
    <source>
        <strain evidence="1">K5</strain>
    </source>
</reference>
<dbReference type="RefSeq" id="WP_003801187.1">
    <property type="nucleotide sequence ID" value="NZ_CP159279.1"/>
</dbReference>
<sequence length="54" mass="5885">MFGTGTDDRSSRVRTPGAFKKRTFATMGRNLNSATGRAYAFVLFTGTHPSRANT</sequence>
<proteinExistence type="predicted"/>
<name>A0AAU8EMV0_9MICC</name>
<accession>A0AAU8EMV0</accession>
<dbReference type="AlphaFoldDB" id="A0AAU8EMV0"/>
<gene>
    <name evidence="1" type="ORF">ABRP34_18300</name>
</gene>
<organism evidence="1">
    <name type="scientific">Arthrobacter sp. K5</name>
    <dbReference type="NCBI Taxonomy" id="2839623"/>
    <lineage>
        <taxon>Bacteria</taxon>
        <taxon>Bacillati</taxon>
        <taxon>Actinomycetota</taxon>
        <taxon>Actinomycetes</taxon>
        <taxon>Micrococcales</taxon>
        <taxon>Micrococcaceae</taxon>
        <taxon>Arthrobacter</taxon>
    </lineage>
</organism>